<reference evidence="3" key="1">
    <citation type="journal article" date="2019" name="Int. J. Syst. Evol. Microbiol.">
        <title>The Global Catalogue of Microorganisms (GCM) 10K type strain sequencing project: providing services to taxonomists for standard genome sequencing and annotation.</title>
        <authorList>
            <consortium name="The Broad Institute Genomics Platform"/>
            <consortium name="The Broad Institute Genome Sequencing Center for Infectious Disease"/>
            <person name="Wu L."/>
            <person name="Ma J."/>
        </authorList>
    </citation>
    <scope>NUCLEOTIDE SEQUENCE [LARGE SCALE GENOMIC DNA]</scope>
    <source>
        <strain evidence="3">CGMCC 1.10832</strain>
    </source>
</reference>
<dbReference type="RefSeq" id="WP_188463947.1">
    <property type="nucleotide sequence ID" value="NZ_BAABHU010000008.1"/>
</dbReference>
<feature type="transmembrane region" description="Helical" evidence="1">
    <location>
        <begin position="21"/>
        <end position="43"/>
    </location>
</feature>
<evidence type="ECO:0008006" key="4">
    <source>
        <dbReference type="Google" id="ProtNLM"/>
    </source>
</evidence>
<feature type="transmembrane region" description="Helical" evidence="1">
    <location>
        <begin position="161"/>
        <end position="179"/>
    </location>
</feature>
<keyword evidence="1" id="KW-0812">Transmembrane</keyword>
<protein>
    <recommendedName>
        <fullName evidence="4">ABC transporter permease</fullName>
    </recommendedName>
</protein>
<evidence type="ECO:0000256" key="1">
    <source>
        <dbReference type="SAM" id="Phobius"/>
    </source>
</evidence>
<proteinExistence type="predicted"/>
<keyword evidence="1" id="KW-1133">Transmembrane helix</keyword>
<feature type="transmembrane region" description="Helical" evidence="1">
    <location>
        <begin position="87"/>
        <end position="109"/>
    </location>
</feature>
<feature type="transmembrane region" description="Helical" evidence="1">
    <location>
        <begin position="209"/>
        <end position="226"/>
    </location>
</feature>
<comment type="caution">
    <text evidence="2">The sequence shown here is derived from an EMBL/GenBank/DDBJ whole genome shotgun (WGS) entry which is preliminary data.</text>
</comment>
<name>A0ABQ1MFA2_9BACT</name>
<dbReference type="Proteomes" id="UP000636010">
    <property type="component" value="Unassembled WGS sequence"/>
</dbReference>
<feature type="transmembrane region" description="Helical" evidence="1">
    <location>
        <begin position="129"/>
        <end position="149"/>
    </location>
</feature>
<keyword evidence="1" id="KW-0472">Membrane</keyword>
<gene>
    <name evidence="2" type="ORF">GCM10011506_25240</name>
</gene>
<evidence type="ECO:0000313" key="2">
    <source>
        <dbReference type="EMBL" id="GGC38776.1"/>
    </source>
</evidence>
<keyword evidence="3" id="KW-1185">Reference proteome</keyword>
<feature type="transmembrane region" description="Helical" evidence="1">
    <location>
        <begin position="55"/>
        <end position="75"/>
    </location>
</feature>
<evidence type="ECO:0000313" key="3">
    <source>
        <dbReference type="Proteomes" id="UP000636010"/>
    </source>
</evidence>
<organism evidence="2 3">
    <name type="scientific">Marivirga lumbricoides</name>
    <dbReference type="NCBI Taxonomy" id="1046115"/>
    <lineage>
        <taxon>Bacteria</taxon>
        <taxon>Pseudomonadati</taxon>
        <taxon>Bacteroidota</taxon>
        <taxon>Cytophagia</taxon>
        <taxon>Cytophagales</taxon>
        <taxon>Marivirgaceae</taxon>
        <taxon>Marivirga</taxon>
    </lineage>
</organism>
<sequence>MQKLLKLALMDFKLIFRDPSLKSFLALPLLLFAIVIFGFPYLVTEFEGVKPYLDVMMVVVLVENTQMFCFINSMVLLDEKETEVSKVYGIVPLSIFEFITSRFLFPYLFTLLLNVAMLEVQTFYEVPLMQNLLLSAIAALIVPVYALGINSFVKNRMQGMVYAKAFNILVLIPFAAFFVPEQFKWAFGLFPTHWLFQGMDQLLAGNSPFLNLGIATAYLLILLIVLSKTFKRSHFS</sequence>
<accession>A0ABQ1MFA2</accession>
<dbReference type="EMBL" id="BMEC01000008">
    <property type="protein sequence ID" value="GGC38776.1"/>
    <property type="molecule type" value="Genomic_DNA"/>
</dbReference>